<feature type="transmembrane region" description="Helical" evidence="2">
    <location>
        <begin position="603"/>
        <end position="624"/>
    </location>
</feature>
<sequence>MTLEGLLGSGTQRSGISIKSQPQLLCQQHNDSLVVEMAAPGHQSAEPMAIYSPPSYPRERDALHPHSEKTAKAASQSVTSINRSLGSSAATKTSTSAEWLPYTLRLSLVWIPTATSLILALVVGLLYWRSYHNNGLCAESSAITGWRFGPTLVAVLWAQLITMLFNDVQRTEPFARLARSTNNVAPASRTILEGPRLVWTAFAHAFNKKHNGGKRSWIIIWASVVLVLSSVIISLSSALLASEEVQIQQPLNVTRLLPKPDAMLQPLVERDTYFRTTGAILQNVTTSPWISDDYSILPFWPSESGASPWDAQYQSVAQTWEANTTVFRNDLQCSTMELADTNVFPFYDTNYNETKWRMSIRLENSAGCTYNLSFNASDVSSYNAGEVGSWSDMDSYVVKSSEAVSTADFYIRYGEKIQPKYNDKCIGDEFILMSSQWMRFGYIDRENVTAKFLPNFTVSSYICQSSHEMANLPVRVSASANDFHVEFDVDEFQKHREAVPPSMFNTSGFIKRYVDPQWYTMFSSFGESRPFSGAMKLLATQYEFNKTKMFNDTHLPEKAARLQRRHFGEILRTSLGAEGASQDEELIGRTTVPQRRITVRMEAAASLVALFAFCFFGMLGIIWLSSVRRRPLHLTHEPATVLGTVSLVASNPSVLSSMRDLDQASTGELRSALKGRYFSTSHGHLKEMARNSQAEVSEPAARIPTLAEKESPVWVKIRVLVGLIFYIAILIMAITVVHRFASGSDLKKGFFTYRLDINALGRLGSFTPFSIIPTTLAVLLGLWWNALDVTFRVLQPYVSMSQAPKRIDRGAYVSYQSSYWVWATGKAAKNRHWLLSLVTFGTFLAQAFTIATSALFEQTTGMITDSVQLNHSLELRQTPHIRKRNERYPPNFNVDGRGVWGYDYVGETLIELFGNLTNNWLYSAVIEATLNGSEPQWSADGWSFIPIDLSELHGHKTSDKTKSLSTYGSLINVTLTTPAIRGRVECHQLEEIRNGSTTWVSNSTRVDTETNKTEPYIYPNLQAFGSLLTPDAMYLSCCTNNTDKSRNASTLAPMAIGFWTQQLGNASQYISGTTNNFTVKYIYGDATKPASDMSNAQVYFGEIPEIQAVRCMPVFETSEAEVVVDQQARKVLSYRLLEDPRVDDSAWTDAFVFHEPTDLEDPVLKQELKVSGDYCKNESASSVCYRYAMQNLTTSYGNLFMNSFLRASRLGGLQFPDQHSYRGLENFDDNVFNIRDNTTGLTLDFMSYSAYVQAGRNPEALLDDKYMIESTERLFTKFFQHYVSSAVSLDTGGWAYQPIGANIDELGAIVNGTFPQFNPDGTRAKKISELPAQKTERTAAATMSTRVEVVHMNENAVYLCCGLLAWLALTAIIVTALQRWFFGDLRRGVESIADVLVLVAGSEKLLAAVDKHGVEGLMKSDVKTRLGWFRTDDGKMRWGIEIVEDGDVLMN</sequence>
<reference evidence="3 4" key="1">
    <citation type="submission" date="2021-02" db="EMBL/GenBank/DDBJ databases">
        <title>Genome assembly of Pseudopithomyces chartarum.</title>
        <authorList>
            <person name="Jauregui R."/>
            <person name="Singh J."/>
            <person name="Voisey C."/>
        </authorList>
    </citation>
    <scope>NUCLEOTIDE SEQUENCE [LARGE SCALE GENOMIC DNA]</scope>
    <source>
        <strain evidence="3 4">AGR01</strain>
    </source>
</reference>
<dbReference type="PANTHER" id="PTHR37544:SF3">
    <property type="entry name" value="SPRAY"/>
    <property type="match status" value="1"/>
</dbReference>
<feature type="transmembrane region" description="Helical" evidence="2">
    <location>
        <begin position="218"/>
        <end position="241"/>
    </location>
</feature>
<proteinExistence type="predicted"/>
<keyword evidence="2" id="KW-0812">Transmembrane</keyword>
<protein>
    <submittedName>
        <fullName evidence="3">Uncharacterized protein</fullName>
    </submittedName>
</protein>
<keyword evidence="4" id="KW-1185">Reference proteome</keyword>
<feature type="compositionally biased region" description="Basic and acidic residues" evidence="1">
    <location>
        <begin position="57"/>
        <end position="71"/>
    </location>
</feature>
<feature type="transmembrane region" description="Helical" evidence="2">
    <location>
        <begin position="833"/>
        <end position="856"/>
    </location>
</feature>
<accession>A0AAN6RL63</accession>
<gene>
    <name evidence="3" type="ORF">GRF29_8g3471116</name>
</gene>
<evidence type="ECO:0000313" key="3">
    <source>
        <dbReference type="EMBL" id="KAK3216488.1"/>
    </source>
</evidence>
<feature type="transmembrane region" description="Helical" evidence="2">
    <location>
        <begin position="1356"/>
        <end position="1377"/>
    </location>
</feature>
<dbReference type="InterPro" id="IPR021840">
    <property type="entry name" value="DUF3433"/>
</dbReference>
<keyword evidence="2" id="KW-0472">Membrane</keyword>
<feature type="transmembrane region" description="Helical" evidence="2">
    <location>
        <begin position="719"/>
        <end position="741"/>
    </location>
</feature>
<dbReference type="PANTHER" id="PTHR37544">
    <property type="entry name" value="SPRAY-RELATED"/>
    <property type="match status" value="1"/>
</dbReference>
<dbReference type="Pfam" id="PF11915">
    <property type="entry name" value="DUF3433"/>
    <property type="match status" value="2"/>
</dbReference>
<evidence type="ECO:0000256" key="1">
    <source>
        <dbReference type="SAM" id="MobiDB-lite"/>
    </source>
</evidence>
<name>A0AAN6RL63_9PLEO</name>
<evidence type="ECO:0000256" key="2">
    <source>
        <dbReference type="SAM" id="Phobius"/>
    </source>
</evidence>
<dbReference type="EMBL" id="WVTA01000002">
    <property type="protein sequence ID" value="KAK3216488.1"/>
    <property type="molecule type" value="Genomic_DNA"/>
</dbReference>
<organism evidence="3 4">
    <name type="scientific">Pseudopithomyces chartarum</name>
    <dbReference type="NCBI Taxonomy" id="1892770"/>
    <lineage>
        <taxon>Eukaryota</taxon>
        <taxon>Fungi</taxon>
        <taxon>Dikarya</taxon>
        <taxon>Ascomycota</taxon>
        <taxon>Pezizomycotina</taxon>
        <taxon>Dothideomycetes</taxon>
        <taxon>Pleosporomycetidae</taxon>
        <taxon>Pleosporales</taxon>
        <taxon>Massarineae</taxon>
        <taxon>Didymosphaeriaceae</taxon>
        <taxon>Pseudopithomyces</taxon>
    </lineage>
</organism>
<feature type="transmembrane region" description="Helical" evidence="2">
    <location>
        <begin position="148"/>
        <end position="166"/>
    </location>
</feature>
<evidence type="ECO:0000313" key="4">
    <source>
        <dbReference type="Proteomes" id="UP001280581"/>
    </source>
</evidence>
<comment type="caution">
    <text evidence="3">The sequence shown here is derived from an EMBL/GenBank/DDBJ whole genome shotgun (WGS) entry which is preliminary data.</text>
</comment>
<feature type="transmembrane region" description="Helical" evidence="2">
    <location>
        <begin position="108"/>
        <end position="128"/>
    </location>
</feature>
<feature type="region of interest" description="Disordered" evidence="1">
    <location>
        <begin position="46"/>
        <end position="76"/>
    </location>
</feature>
<feature type="transmembrane region" description="Helical" evidence="2">
    <location>
        <begin position="761"/>
        <end position="784"/>
    </location>
</feature>
<keyword evidence="2" id="KW-1133">Transmembrane helix</keyword>
<dbReference type="Proteomes" id="UP001280581">
    <property type="component" value="Unassembled WGS sequence"/>
</dbReference>